<dbReference type="EMBL" id="CP001089">
    <property type="protein sequence ID" value="ACD96049.1"/>
    <property type="molecule type" value="Genomic_DNA"/>
</dbReference>
<keyword evidence="3" id="KW-1185">Reference proteome</keyword>
<accession>B3E562</accession>
<feature type="transmembrane region" description="Helical" evidence="1">
    <location>
        <begin position="291"/>
        <end position="312"/>
    </location>
</feature>
<dbReference type="HOGENOM" id="CLU_787001_0_0_7"/>
<reference evidence="2 3" key="1">
    <citation type="submission" date="2008-05" db="EMBL/GenBank/DDBJ databases">
        <title>Complete sequence of chromosome of Geobacter lovleyi SZ.</title>
        <authorList>
            <consortium name="US DOE Joint Genome Institute"/>
            <person name="Lucas S."/>
            <person name="Copeland A."/>
            <person name="Lapidus A."/>
            <person name="Glavina del Rio T."/>
            <person name="Dalin E."/>
            <person name="Tice H."/>
            <person name="Bruce D."/>
            <person name="Goodwin L."/>
            <person name="Pitluck S."/>
            <person name="Chertkov O."/>
            <person name="Meincke L."/>
            <person name="Brettin T."/>
            <person name="Detter J.C."/>
            <person name="Han C."/>
            <person name="Tapia R."/>
            <person name="Kuske C.R."/>
            <person name="Schmutz J."/>
            <person name="Larimer F."/>
            <person name="Land M."/>
            <person name="Hauser L."/>
            <person name="Kyrpides N."/>
            <person name="Mikhailova N."/>
            <person name="Sung Y."/>
            <person name="Fletcher K.E."/>
            <person name="Ritalahti K.M."/>
            <person name="Loeffler F.E."/>
            <person name="Richardson P."/>
        </authorList>
    </citation>
    <scope>NUCLEOTIDE SEQUENCE [LARGE SCALE GENOMIC DNA]</scope>
    <source>
        <strain evidence="3">ATCC BAA-1151 / DSM 17278 / SZ</strain>
    </source>
</reference>
<feature type="transmembrane region" description="Helical" evidence="1">
    <location>
        <begin position="318"/>
        <end position="338"/>
    </location>
</feature>
<dbReference type="RefSeq" id="WP_012470382.1">
    <property type="nucleotide sequence ID" value="NC_010814.1"/>
</dbReference>
<gene>
    <name evidence="2" type="ordered locus">Glov_2333</name>
</gene>
<protein>
    <submittedName>
        <fullName evidence="2">Uncharacterized protein</fullName>
    </submittedName>
</protein>
<evidence type="ECO:0000256" key="1">
    <source>
        <dbReference type="SAM" id="Phobius"/>
    </source>
</evidence>
<evidence type="ECO:0000313" key="3">
    <source>
        <dbReference type="Proteomes" id="UP000002420"/>
    </source>
</evidence>
<evidence type="ECO:0000313" key="2">
    <source>
        <dbReference type="EMBL" id="ACD96049.1"/>
    </source>
</evidence>
<keyword evidence="1" id="KW-1133">Transmembrane helix</keyword>
<proteinExistence type="predicted"/>
<sequence length="352" mass="38549">MPDTQTFDKTNSLLVQQDDTGLTLTVQTPPRTPDAFAMLFFCVGVGTALMGGYVIVAHSNWAGLLLLCIGLALAVMMYVLRTRRMRGTVDRYHVAVAGDDVLFSHNESPPQLFSHSKIGRIWITHHTTNGVTTGHDLTLYYDGIERYLCSISNVVETLGSGDELLDRIVDYLNESGKERLLDTDAVADAGPILAGYRSDYACGTPQAAQDQRVLRPAGVRLRYSFGLALLLLLLCFLPLRPYFALIAPSYAGSIWMFLVIAAVLWYIGPLAYTISLSFCGACICRMRGDGWMGMPLAAVLSAWLLQSAVNYAGRQFGLPIPDIVIVSAMTALMTWIFFRAISGCSCGSHPER</sequence>
<feature type="transmembrane region" description="Helical" evidence="1">
    <location>
        <begin position="61"/>
        <end position="80"/>
    </location>
</feature>
<dbReference type="STRING" id="398767.Glov_2333"/>
<feature type="transmembrane region" description="Helical" evidence="1">
    <location>
        <begin position="254"/>
        <end position="279"/>
    </location>
</feature>
<organism evidence="2 3">
    <name type="scientific">Trichlorobacter lovleyi (strain ATCC BAA-1151 / DSM 17278 / SZ)</name>
    <name type="common">Geobacter lovleyi</name>
    <dbReference type="NCBI Taxonomy" id="398767"/>
    <lineage>
        <taxon>Bacteria</taxon>
        <taxon>Pseudomonadati</taxon>
        <taxon>Thermodesulfobacteriota</taxon>
        <taxon>Desulfuromonadia</taxon>
        <taxon>Geobacterales</taxon>
        <taxon>Geobacteraceae</taxon>
        <taxon>Trichlorobacter</taxon>
    </lineage>
</organism>
<dbReference type="AlphaFoldDB" id="B3E562"/>
<keyword evidence="1" id="KW-0812">Transmembrane</keyword>
<feature type="transmembrane region" description="Helical" evidence="1">
    <location>
        <begin position="221"/>
        <end position="242"/>
    </location>
</feature>
<name>B3E562_TRIL1</name>
<dbReference type="KEGG" id="glo:Glov_2333"/>
<feature type="transmembrane region" description="Helical" evidence="1">
    <location>
        <begin position="35"/>
        <end position="55"/>
    </location>
</feature>
<dbReference type="Proteomes" id="UP000002420">
    <property type="component" value="Chromosome"/>
</dbReference>
<keyword evidence="1" id="KW-0472">Membrane</keyword>